<accession>A0ABP0JX61</accession>
<dbReference type="EMBL" id="CAXAMM010009002">
    <property type="protein sequence ID" value="CAK9019062.1"/>
    <property type="molecule type" value="Genomic_DNA"/>
</dbReference>
<evidence type="ECO:0000313" key="1">
    <source>
        <dbReference type="EMBL" id="CAK9019062.1"/>
    </source>
</evidence>
<gene>
    <name evidence="1" type="ORF">SCF082_LOCUS14351</name>
</gene>
<protein>
    <submittedName>
        <fullName evidence="1">Poly [ADP-ribose] polymerase (PARP)</fullName>
    </submittedName>
</protein>
<reference evidence="1 2" key="1">
    <citation type="submission" date="2024-02" db="EMBL/GenBank/DDBJ databases">
        <authorList>
            <person name="Chen Y."/>
            <person name="Shah S."/>
            <person name="Dougan E. K."/>
            <person name="Thang M."/>
            <person name="Chan C."/>
        </authorList>
    </citation>
    <scope>NUCLEOTIDE SEQUENCE [LARGE SCALE GENOMIC DNA]</scope>
</reference>
<dbReference type="InterPro" id="IPR036770">
    <property type="entry name" value="Ankyrin_rpt-contain_sf"/>
</dbReference>
<comment type="caution">
    <text evidence="1">The sequence shown here is derived from an EMBL/GenBank/DDBJ whole genome shotgun (WGS) entry which is preliminary data.</text>
</comment>
<dbReference type="Proteomes" id="UP001642464">
    <property type="component" value="Unassembled WGS sequence"/>
</dbReference>
<dbReference type="SUPFAM" id="SSF48403">
    <property type="entry name" value="Ankyrin repeat"/>
    <property type="match status" value="1"/>
</dbReference>
<evidence type="ECO:0000313" key="2">
    <source>
        <dbReference type="Proteomes" id="UP001642464"/>
    </source>
</evidence>
<dbReference type="Gene3D" id="3.90.228.10">
    <property type="match status" value="1"/>
</dbReference>
<dbReference type="Gene3D" id="1.25.40.20">
    <property type="entry name" value="Ankyrin repeat-containing domain"/>
    <property type="match status" value="1"/>
</dbReference>
<organism evidence="1 2">
    <name type="scientific">Durusdinium trenchii</name>
    <dbReference type="NCBI Taxonomy" id="1381693"/>
    <lineage>
        <taxon>Eukaryota</taxon>
        <taxon>Sar</taxon>
        <taxon>Alveolata</taxon>
        <taxon>Dinophyceae</taxon>
        <taxon>Suessiales</taxon>
        <taxon>Symbiodiniaceae</taxon>
        <taxon>Durusdinium</taxon>
    </lineage>
</organism>
<name>A0ABP0JX61_9DINO</name>
<keyword evidence="2" id="KW-1185">Reference proteome</keyword>
<proteinExistence type="predicted"/>
<sequence>MGSGAAKGKASPREASGDVGLAAPTIQAAIAGNQEAQDLFFKQLNDFAAAGNSGGLKALLQKWPKAAQKHGAREATCAAVKHGQAEALKALLDEGVRPFIGRNDPEVNPLIHAVELREWDCIEMLVPRALKYNFSTGLLQEGMMDFVVAGNIDMMQKLLVTHQIPGNGKLLCAALLLGPEEKAHAMASEIVEHIKDLSQPSSVEPSEEKYPRGWEEFAPIHAACRARKAALLPNLLEFLLGRGVTLSEWGKERSLKTSFAKRLPLHYAAENKHMPLKVVEQLAKAYPDAMFAHVNDRPGRKLPCQCASHNDEMKERLEELMYQHVCSSFDALGKDSEGEYIRLIRLALLFEKVCSLPDTKLSRGSLSFVVESLLPKKLEAQASSADVDFSAEAVRFAEANPRVDLGRDSAAKVKVKSIADIGQVLKSDFWELLKLVEHCGEMVSDLSQFRQMLCYELESRLKWVSQQAQAGKSETLSDQVRYGMFVFAGLIAEVLTAPADEEGEAGEEKGADSVLSSVASSFASSELLEVVVAAYCKELQIPSAWNLLGILQEGLMGQGIKAIVFSGGDLVIKQTMLPGSPRFDWVQGLFENTFLKRYTRDRRGGKVPEALEVKELEQVLNCGSWGEYANTRRRVHGELQERGPAWTGTLRTDECTKGEAAEWFKSEEYPSGVNEHWLYHGTSQEGETGITEGDFRLNLAGSNAGTLYGVGLMLCRQFRRAMNTLLLTVPMIFARSCCVSHVWGESTTMTSAGRMATSWRLLVKVVGIIAF</sequence>